<protein>
    <submittedName>
        <fullName evidence="1">Uncharacterized protein</fullName>
    </submittedName>
</protein>
<dbReference type="EMBL" id="LFRF01000020">
    <property type="protein sequence ID" value="KND89170.1"/>
    <property type="molecule type" value="Genomic_DNA"/>
</dbReference>
<comment type="caution">
    <text evidence="1">The sequence shown here is derived from an EMBL/GenBank/DDBJ whole genome shotgun (WGS) entry which is preliminary data.</text>
</comment>
<sequence>MPAVPSGAKASYTFKTWTTNELVAYRDTIDFLGCYQDGCGSIVGGPCATAVLAKRIMDKRAGKTMRWWLN</sequence>
<evidence type="ECO:0000313" key="2">
    <source>
        <dbReference type="Proteomes" id="UP000036947"/>
    </source>
</evidence>
<keyword evidence="2" id="KW-1185">Reference proteome</keyword>
<gene>
    <name evidence="1" type="ORF">TOPH_06195</name>
</gene>
<evidence type="ECO:0000313" key="1">
    <source>
        <dbReference type="EMBL" id="KND89170.1"/>
    </source>
</evidence>
<name>A0A0L0N5S7_TOLOC</name>
<accession>A0A0L0N5S7</accession>
<reference evidence="1 2" key="1">
    <citation type="journal article" date="2015" name="BMC Genomics">
        <title>The genome of the truffle-parasite Tolypocladium ophioglossoides and the evolution of antifungal peptaibiotics.</title>
        <authorList>
            <person name="Quandt C.A."/>
            <person name="Bushley K.E."/>
            <person name="Spatafora J.W."/>
        </authorList>
    </citation>
    <scope>NUCLEOTIDE SEQUENCE [LARGE SCALE GENOMIC DNA]</scope>
    <source>
        <strain evidence="1 2">CBS 100239</strain>
    </source>
</reference>
<dbReference type="Proteomes" id="UP000036947">
    <property type="component" value="Unassembled WGS sequence"/>
</dbReference>
<dbReference type="AlphaFoldDB" id="A0A0L0N5S7"/>
<organism evidence="1 2">
    <name type="scientific">Tolypocladium ophioglossoides (strain CBS 100239)</name>
    <name type="common">Snaketongue truffleclub</name>
    <name type="synonym">Elaphocordyceps ophioglossoides</name>
    <dbReference type="NCBI Taxonomy" id="1163406"/>
    <lineage>
        <taxon>Eukaryota</taxon>
        <taxon>Fungi</taxon>
        <taxon>Dikarya</taxon>
        <taxon>Ascomycota</taxon>
        <taxon>Pezizomycotina</taxon>
        <taxon>Sordariomycetes</taxon>
        <taxon>Hypocreomycetidae</taxon>
        <taxon>Hypocreales</taxon>
        <taxon>Ophiocordycipitaceae</taxon>
        <taxon>Tolypocladium</taxon>
    </lineage>
</organism>
<proteinExistence type="predicted"/>